<protein>
    <recommendedName>
        <fullName evidence="6">Fibronectin type-III domain-containing protein</fullName>
    </recommendedName>
</protein>
<dbReference type="EMBL" id="JAACJL010000001">
    <property type="protein sequence ID" value="KAF4623519.1"/>
    <property type="molecule type" value="Genomic_DNA"/>
</dbReference>
<keyword evidence="2" id="KW-1133">Transmembrane helix</keyword>
<evidence type="ECO:0000313" key="5">
    <source>
        <dbReference type="Proteomes" id="UP000521872"/>
    </source>
</evidence>
<feature type="compositionally biased region" description="Polar residues" evidence="1">
    <location>
        <begin position="305"/>
        <end position="316"/>
    </location>
</feature>
<evidence type="ECO:0008006" key="6">
    <source>
        <dbReference type="Google" id="ProtNLM"/>
    </source>
</evidence>
<keyword evidence="2" id="KW-0472">Membrane</keyword>
<keyword evidence="3" id="KW-0732">Signal</keyword>
<feature type="transmembrane region" description="Helical" evidence="2">
    <location>
        <begin position="261"/>
        <end position="285"/>
    </location>
</feature>
<feature type="signal peptide" evidence="3">
    <location>
        <begin position="1"/>
        <end position="26"/>
    </location>
</feature>
<evidence type="ECO:0000256" key="1">
    <source>
        <dbReference type="SAM" id="MobiDB-lite"/>
    </source>
</evidence>
<dbReference type="Proteomes" id="UP000521872">
    <property type="component" value="Unassembled WGS sequence"/>
</dbReference>
<accession>A0A8H4VXH6</accession>
<feature type="region of interest" description="Disordered" evidence="1">
    <location>
        <begin position="413"/>
        <end position="469"/>
    </location>
</feature>
<feature type="compositionally biased region" description="Basic and acidic residues" evidence="1">
    <location>
        <begin position="449"/>
        <end position="458"/>
    </location>
</feature>
<name>A0A8H4VXH6_9AGAR</name>
<evidence type="ECO:0000256" key="2">
    <source>
        <dbReference type="SAM" id="Phobius"/>
    </source>
</evidence>
<evidence type="ECO:0000313" key="4">
    <source>
        <dbReference type="EMBL" id="KAF4623519.1"/>
    </source>
</evidence>
<dbReference type="CDD" id="cd12087">
    <property type="entry name" value="TM_EGFR-like"/>
    <property type="match status" value="1"/>
</dbReference>
<feature type="region of interest" description="Disordered" evidence="1">
    <location>
        <begin position="295"/>
        <end position="345"/>
    </location>
</feature>
<proteinExistence type="predicted"/>
<feature type="compositionally biased region" description="Polar residues" evidence="1">
    <location>
        <begin position="324"/>
        <end position="341"/>
    </location>
</feature>
<evidence type="ECO:0000256" key="3">
    <source>
        <dbReference type="SAM" id="SignalP"/>
    </source>
</evidence>
<dbReference type="AlphaFoldDB" id="A0A8H4VXH6"/>
<gene>
    <name evidence="4" type="ORF">D9613_002067</name>
</gene>
<sequence>MAIPSLPRACLLAGIALWWNATFVQCQNHITPNLPLSFLFDWNSPDQPFPVPVTEQCETIHVKWSRSSATGPNPTAPYYLQLYTSNFIQPFVVPAGSGLSFDYTVPFAPGTLYQICMFDKFGNTGGCQDTYTVIPSSSGPPTCNNVTFVEQLKVDPTVDNGPMSQYGFVDQCTDISVRPTSGRPPYTLTVAPALHPPYNITSPDYQPINWTVSLSWASSFFVSLADSNGSMWSFGPLHAGSGGTTGCLTGFPSPKTIKPSVAVGTGIGGLAAGLIIGALVAFILLRRHVSNRFLHLSSRPGSPEPTMTEQEPTSTARGDRVVNPPSSLGWSPITSISSPIQRRQDSTVRPFMIPRSDRQTSEVAQSNAALARTASAVSQDPGTNSQVYVIHHDSTISPVTIFHQSGTEIVELPPRYPHRLSTQNEDPREDDNAGGNRAQPTDRGIILNEPRRPGEARKPVHTRMQNFPR</sequence>
<comment type="caution">
    <text evidence="4">The sequence shown here is derived from an EMBL/GenBank/DDBJ whole genome shotgun (WGS) entry which is preliminary data.</text>
</comment>
<feature type="chain" id="PRO_5034416296" description="Fibronectin type-III domain-containing protein" evidence="3">
    <location>
        <begin position="27"/>
        <end position="469"/>
    </location>
</feature>
<keyword evidence="2" id="KW-0812">Transmembrane</keyword>
<organism evidence="4 5">
    <name type="scientific">Agrocybe pediades</name>
    <dbReference type="NCBI Taxonomy" id="84607"/>
    <lineage>
        <taxon>Eukaryota</taxon>
        <taxon>Fungi</taxon>
        <taxon>Dikarya</taxon>
        <taxon>Basidiomycota</taxon>
        <taxon>Agaricomycotina</taxon>
        <taxon>Agaricomycetes</taxon>
        <taxon>Agaricomycetidae</taxon>
        <taxon>Agaricales</taxon>
        <taxon>Agaricineae</taxon>
        <taxon>Strophariaceae</taxon>
        <taxon>Agrocybe</taxon>
    </lineage>
</organism>
<reference evidence="4 5" key="1">
    <citation type="submission" date="2019-12" db="EMBL/GenBank/DDBJ databases">
        <authorList>
            <person name="Floudas D."/>
            <person name="Bentzer J."/>
            <person name="Ahren D."/>
            <person name="Johansson T."/>
            <person name="Persson P."/>
            <person name="Tunlid A."/>
        </authorList>
    </citation>
    <scope>NUCLEOTIDE SEQUENCE [LARGE SCALE GENOMIC DNA]</scope>
    <source>
        <strain evidence="4 5">CBS 102.39</strain>
    </source>
</reference>
<keyword evidence="5" id="KW-1185">Reference proteome</keyword>